<evidence type="ECO:0000313" key="1">
    <source>
        <dbReference type="EMBL" id="KAI4341794.1"/>
    </source>
</evidence>
<accession>A0ACB9P1Y6</accession>
<dbReference type="EMBL" id="CM042886">
    <property type="protein sequence ID" value="KAI4341794.1"/>
    <property type="molecule type" value="Genomic_DNA"/>
</dbReference>
<dbReference type="Proteomes" id="UP001057402">
    <property type="component" value="Chromosome 7"/>
</dbReference>
<reference evidence="2" key="1">
    <citation type="journal article" date="2023" name="Front. Plant Sci.">
        <title>Chromosomal-level genome assembly of Melastoma candidum provides insights into trichome evolution.</title>
        <authorList>
            <person name="Zhong Y."/>
            <person name="Wu W."/>
            <person name="Sun C."/>
            <person name="Zou P."/>
            <person name="Liu Y."/>
            <person name="Dai S."/>
            <person name="Zhou R."/>
        </authorList>
    </citation>
    <scope>NUCLEOTIDE SEQUENCE [LARGE SCALE GENOMIC DNA]</scope>
</reference>
<organism evidence="1 2">
    <name type="scientific">Melastoma candidum</name>
    <dbReference type="NCBI Taxonomy" id="119954"/>
    <lineage>
        <taxon>Eukaryota</taxon>
        <taxon>Viridiplantae</taxon>
        <taxon>Streptophyta</taxon>
        <taxon>Embryophyta</taxon>
        <taxon>Tracheophyta</taxon>
        <taxon>Spermatophyta</taxon>
        <taxon>Magnoliopsida</taxon>
        <taxon>eudicotyledons</taxon>
        <taxon>Gunneridae</taxon>
        <taxon>Pentapetalae</taxon>
        <taxon>rosids</taxon>
        <taxon>malvids</taxon>
        <taxon>Myrtales</taxon>
        <taxon>Melastomataceae</taxon>
        <taxon>Melastomatoideae</taxon>
        <taxon>Melastomateae</taxon>
        <taxon>Melastoma</taxon>
    </lineage>
</organism>
<name>A0ACB9P1Y6_9MYRT</name>
<protein>
    <submittedName>
        <fullName evidence="1">Uncharacterized protein</fullName>
    </submittedName>
</protein>
<proteinExistence type="predicted"/>
<comment type="caution">
    <text evidence="1">The sequence shown here is derived from an EMBL/GenBank/DDBJ whole genome shotgun (WGS) entry which is preliminary data.</text>
</comment>
<sequence length="161" mass="18155">MGLSSLPAPSEGMLCILLVNTAFSISIFKGIVRAILDFIGFPLRWRPSSSPLEYSSDAHPQPQTPHLQRTMAVPSDSYMDLFRARMRALRFDESLGCCDGEQHECSVCLNEFVPESKINVLSCGHVFHGHCLEKWLVYWNITCPLCRAPFMPEDEAPFPFC</sequence>
<gene>
    <name evidence="1" type="ORF">MLD38_026476</name>
</gene>
<evidence type="ECO:0000313" key="2">
    <source>
        <dbReference type="Proteomes" id="UP001057402"/>
    </source>
</evidence>
<keyword evidence="2" id="KW-1185">Reference proteome</keyword>